<keyword evidence="1" id="KW-0812">Transmembrane</keyword>
<evidence type="ECO:0000313" key="2">
    <source>
        <dbReference type="EMBL" id="KAK6729239.1"/>
    </source>
</evidence>
<comment type="caution">
    <text evidence="2">The sequence shown here is derived from an EMBL/GenBank/DDBJ whole genome shotgun (WGS) entry which is preliminary data.</text>
</comment>
<evidence type="ECO:0000256" key="1">
    <source>
        <dbReference type="SAM" id="Phobius"/>
    </source>
</evidence>
<accession>A0ABR1BVS6</accession>
<dbReference type="Proteomes" id="UP001303046">
    <property type="component" value="Unassembled WGS sequence"/>
</dbReference>
<sequence>MIAVKHYDRAFELRCQEIESRYSLFVMLLQLLYKHSGNPEMIRPQKAVRCPRTEFFRSAEKELGNGGPQERDWRGIATALLVIMFICSLIALAVYLFTPMAAAVDSSRVPINLTTMGLLRSPISDVHFVGDAIVYENINQGYMRLPLDTMKPEPLLDRSSLIQLKTDESTCFVEFGQNSSRLAGARCYQYDVISKAQMV</sequence>
<keyword evidence="3" id="KW-1185">Reference proteome</keyword>
<organism evidence="2 3">
    <name type="scientific">Necator americanus</name>
    <name type="common">Human hookworm</name>
    <dbReference type="NCBI Taxonomy" id="51031"/>
    <lineage>
        <taxon>Eukaryota</taxon>
        <taxon>Metazoa</taxon>
        <taxon>Ecdysozoa</taxon>
        <taxon>Nematoda</taxon>
        <taxon>Chromadorea</taxon>
        <taxon>Rhabditida</taxon>
        <taxon>Rhabditina</taxon>
        <taxon>Rhabditomorpha</taxon>
        <taxon>Strongyloidea</taxon>
        <taxon>Ancylostomatidae</taxon>
        <taxon>Bunostominae</taxon>
        <taxon>Necator</taxon>
    </lineage>
</organism>
<evidence type="ECO:0000313" key="3">
    <source>
        <dbReference type="Proteomes" id="UP001303046"/>
    </source>
</evidence>
<gene>
    <name evidence="2" type="primary">Necator_chrI.g2471</name>
    <name evidence="2" type="ORF">RB195_006343</name>
</gene>
<protein>
    <submittedName>
        <fullName evidence="2">Uncharacterized protein</fullName>
    </submittedName>
</protein>
<keyword evidence="1" id="KW-1133">Transmembrane helix</keyword>
<proteinExistence type="predicted"/>
<name>A0ABR1BVS6_NECAM</name>
<feature type="transmembrane region" description="Helical" evidence="1">
    <location>
        <begin position="76"/>
        <end position="98"/>
    </location>
</feature>
<keyword evidence="1" id="KW-0472">Membrane</keyword>
<dbReference type="EMBL" id="JAVFWL010000001">
    <property type="protein sequence ID" value="KAK6729239.1"/>
    <property type="molecule type" value="Genomic_DNA"/>
</dbReference>
<reference evidence="2 3" key="1">
    <citation type="submission" date="2023-08" db="EMBL/GenBank/DDBJ databases">
        <title>A Necator americanus chromosomal reference genome.</title>
        <authorList>
            <person name="Ilik V."/>
            <person name="Petrzelkova K.J."/>
            <person name="Pardy F."/>
            <person name="Fuh T."/>
            <person name="Niatou-Singa F.S."/>
            <person name="Gouil Q."/>
            <person name="Baker L."/>
            <person name="Ritchie M.E."/>
            <person name="Jex A.R."/>
            <person name="Gazzola D."/>
            <person name="Li H."/>
            <person name="Toshio Fujiwara R."/>
            <person name="Zhan B."/>
            <person name="Aroian R.V."/>
            <person name="Pafco B."/>
            <person name="Schwarz E.M."/>
        </authorList>
    </citation>
    <scope>NUCLEOTIDE SEQUENCE [LARGE SCALE GENOMIC DNA]</scope>
    <source>
        <strain evidence="2 3">Aroian</strain>
        <tissue evidence="2">Whole animal</tissue>
    </source>
</reference>